<dbReference type="Gene3D" id="3.40.50.720">
    <property type="entry name" value="NAD(P)-binding Rossmann-like Domain"/>
    <property type="match status" value="1"/>
</dbReference>
<keyword evidence="2 5" id="KW-0028">Amino-acid biosynthesis</keyword>
<evidence type="ECO:0000256" key="2">
    <source>
        <dbReference type="ARBA" id="ARBA00022605"/>
    </source>
</evidence>
<comment type="similarity">
    <text evidence="5">Belongs to the NAGSA dehydrogenase family. Type 1 subfamily.</text>
</comment>
<dbReference type="GO" id="GO:0003942">
    <property type="term" value="F:N-acetyl-gamma-glutamyl-phosphate reductase activity"/>
    <property type="evidence" value="ECO:0007669"/>
    <property type="project" value="UniProtKB-EC"/>
</dbReference>
<evidence type="ECO:0000256" key="5">
    <source>
        <dbReference type="HAMAP-Rule" id="MF_00150"/>
    </source>
</evidence>
<dbReference type="CDD" id="cd23934">
    <property type="entry name" value="AGPR_1_C"/>
    <property type="match status" value="1"/>
</dbReference>
<evidence type="ECO:0000256" key="6">
    <source>
        <dbReference type="PROSITE-ProRule" id="PRU10010"/>
    </source>
</evidence>
<dbReference type="Pfam" id="PF01118">
    <property type="entry name" value="Semialdhyde_dh"/>
    <property type="match status" value="1"/>
</dbReference>
<dbReference type="PROSITE" id="PS01224">
    <property type="entry name" value="ARGC"/>
    <property type="match status" value="1"/>
</dbReference>
<dbReference type="InterPro" id="IPR036291">
    <property type="entry name" value="NAD(P)-bd_dom_sf"/>
</dbReference>
<gene>
    <name evidence="5 8" type="primary">argC</name>
    <name evidence="8" type="ORF">PF327_09455</name>
</gene>
<comment type="pathway">
    <text evidence="5">Amino-acid biosynthesis; L-arginine biosynthesis; N(2)-acetyl-L-ornithine from L-glutamate: step 3/4.</text>
</comment>
<protein>
    <recommendedName>
        <fullName evidence="5">N-acetyl-gamma-glutamyl-phosphate reductase</fullName>
        <shortName evidence="5">AGPR</shortName>
        <ecNumber evidence="5">1.2.1.38</ecNumber>
    </recommendedName>
    <alternativeName>
        <fullName evidence="5">N-acetyl-glutamate semialdehyde dehydrogenase</fullName>
        <shortName evidence="5">NAGSA dehydrogenase</shortName>
    </alternativeName>
</protein>
<comment type="catalytic activity">
    <reaction evidence="5">
        <text>N-acetyl-L-glutamate 5-semialdehyde + phosphate + NADP(+) = N-acetyl-L-glutamyl 5-phosphate + NADPH + H(+)</text>
        <dbReference type="Rhea" id="RHEA:21588"/>
        <dbReference type="ChEBI" id="CHEBI:15378"/>
        <dbReference type="ChEBI" id="CHEBI:29123"/>
        <dbReference type="ChEBI" id="CHEBI:43474"/>
        <dbReference type="ChEBI" id="CHEBI:57783"/>
        <dbReference type="ChEBI" id="CHEBI:57936"/>
        <dbReference type="ChEBI" id="CHEBI:58349"/>
        <dbReference type="EC" id="1.2.1.38"/>
    </reaction>
</comment>
<keyword evidence="5" id="KW-0963">Cytoplasm</keyword>
<keyword evidence="4 5" id="KW-0560">Oxidoreductase</keyword>
<dbReference type="PANTHER" id="PTHR32338:SF10">
    <property type="entry name" value="N-ACETYL-GAMMA-GLUTAMYL-PHOSPHATE REDUCTASE, CHLOROPLASTIC-RELATED"/>
    <property type="match status" value="1"/>
</dbReference>
<comment type="function">
    <text evidence="5">Catalyzes the NADPH-dependent reduction of N-acetyl-5-glutamyl phosphate to yield N-acetyl-L-glutamate 5-semialdehyde.</text>
</comment>
<dbReference type="InterPro" id="IPR023013">
    <property type="entry name" value="AGPR_AS"/>
</dbReference>
<keyword evidence="1 5" id="KW-0055">Arginine biosynthesis</keyword>
<dbReference type="RefSeq" id="WP_289402328.1">
    <property type="nucleotide sequence ID" value="NZ_JAQIBC010000008.1"/>
</dbReference>
<evidence type="ECO:0000256" key="1">
    <source>
        <dbReference type="ARBA" id="ARBA00022571"/>
    </source>
</evidence>
<dbReference type="CDD" id="cd17895">
    <property type="entry name" value="AGPR_1_N"/>
    <property type="match status" value="1"/>
</dbReference>
<dbReference type="HAMAP" id="MF_00150">
    <property type="entry name" value="ArgC_type1"/>
    <property type="match status" value="1"/>
</dbReference>
<dbReference type="InterPro" id="IPR000706">
    <property type="entry name" value="AGPR_type-1"/>
</dbReference>
<evidence type="ECO:0000256" key="3">
    <source>
        <dbReference type="ARBA" id="ARBA00022857"/>
    </source>
</evidence>
<dbReference type="Pfam" id="PF22698">
    <property type="entry name" value="Semialdhyde_dhC_1"/>
    <property type="match status" value="1"/>
</dbReference>
<dbReference type="InterPro" id="IPR050085">
    <property type="entry name" value="AGPR"/>
</dbReference>
<organism evidence="8 9">
    <name type="scientific">Sulfurovum xiamenensis</name>
    <dbReference type="NCBI Taxonomy" id="3019066"/>
    <lineage>
        <taxon>Bacteria</taxon>
        <taxon>Pseudomonadati</taxon>
        <taxon>Campylobacterota</taxon>
        <taxon>Epsilonproteobacteria</taxon>
        <taxon>Campylobacterales</taxon>
        <taxon>Sulfurovaceae</taxon>
        <taxon>Sulfurovum</taxon>
    </lineage>
</organism>
<proteinExistence type="inferred from homology"/>
<dbReference type="SUPFAM" id="SSF51735">
    <property type="entry name" value="NAD(P)-binding Rossmann-fold domains"/>
    <property type="match status" value="1"/>
</dbReference>
<evidence type="ECO:0000256" key="4">
    <source>
        <dbReference type="ARBA" id="ARBA00023002"/>
    </source>
</evidence>
<feature type="active site" evidence="5 6">
    <location>
        <position position="147"/>
    </location>
</feature>
<name>A0ABT7QTL9_9BACT</name>
<comment type="caution">
    <text evidence="8">The sequence shown here is derived from an EMBL/GenBank/DDBJ whole genome shotgun (WGS) entry which is preliminary data.</text>
</comment>
<keyword evidence="9" id="KW-1185">Reference proteome</keyword>
<evidence type="ECO:0000259" key="7">
    <source>
        <dbReference type="SMART" id="SM00859"/>
    </source>
</evidence>
<accession>A0ABT7QTL9</accession>
<dbReference type="PANTHER" id="PTHR32338">
    <property type="entry name" value="N-ACETYL-GAMMA-GLUTAMYL-PHOSPHATE REDUCTASE, CHLOROPLASTIC-RELATED-RELATED"/>
    <property type="match status" value="1"/>
</dbReference>
<dbReference type="NCBIfam" id="TIGR01850">
    <property type="entry name" value="argC"/>
    <property type="match status" value="1"/>
</dbReference>
<dbReference type="EC" id="1.2.1.38" evidence="5"/>
<dbReference type="InterPro" id="IPR058924">
    <property type="entry name" value="AGPR_dimerisation_dom"/>
</dbReference>
<evidence type="ECO:0000313" key="9">
    <source>
        <dbReference type="Proteomes" id="UP001169066"/>
    </source>
</evidence>
<feature type="domain" description="Semialdehyde dehydrogenase NAD-binding" evidence="7">
    <location>
        <begin position="3"/>
        <end position="139"/>
    </location>
</feature>
<dbReference type="Gene3D" id="3.30.360.10">
    <property type="entry name" value="Dihydrodipicolinate Reductase, domain 2"/>
    <property type="match status" value="1"/>
</dbReference>
<evidence type="ECO:0000313" key="8">
    <source>
        <dbReference type="EMBL" id="MDM5264421.1"/>
    </source>
</evidence>
<dbReference type="SUPFAM" id="SSF55347">
    <property type="entry name" value="Glyceraldehyde-3-phosphate dehydrogenase-like, C-terminal domain"/>
    <property type="match status" value="1"/>
</dbReference>
<reference evidence="8" key="1">
    <citation type="submission" date="2023-01" db="EMBL/GenBank/DDBJ databases">
        <title>Sulfurovum sp. XTW-4 genome assembly.</title>
        <authorList>
            <person name="Wang J."/>
        </authorList>
    </citation>
    <scope>NUCLEOTIDE SEQUENCE</scope>
    <source>
        <strain evidence="8">XTW-4</strain>
    </source>
</reference>
<dbReference type="Proteomes" id="UP001169066">
    <property type="component" value="Unassembled WGS sequence"/>
</dbReference>
<comment type="subcellular location">
    <subcellularLocation>
        <location evidence="5">Cytoplasm</location>
    </subcellularLocation>
</comment>
<sequence length="335" mass="36313">MVKVGVVGASGYTGLELVKMLVTHSGFQLTYLATTQGDTMIEKLHPSLVDVISLPVEKADANSVAERCELVFLALPHKASMGFAKALLDKGVKVVDLSADYRLELDTYEAHYCAHEDKAHLGDATYALIEYYREELKGTNLAAGPGCYPTATLLGILPFIPYLDTSAPLFVDAKSGVSGAGKTLSETAHFVTINDNIFAYNPIKHRHAPEIAEKIEKIHGAKMNVNFVPHLIPATRGELVSVYATLKEDIDPMEVLKKHYENDPFIRIRETPVDIKSTAGTHFCDIFAAKNGNALFVSSAIDNLLRGASSQALVAANLMCGYDEGMGIPTIAYIP</sequence>
<keyword evidence="3 5" id="KW-0521">NADP</keyword>
<dbReference type="SMART" id="SM00859">
    <property type="entry name" value="Semialdhyde_dh"/>
    <property type="match status" value="1"/>
</dbReference>
<dbReference type="InterPro" id="IPR000534">
    <property type="entry name" value="Semialdehyde_DH_NAD-bd"/>
</dbReference>
<dbReference type="EMBL" id="JAQIBC010000008">
    <property type="protein sequence ID" value="MDM5264421.1"/>
    <property type="molecule type" value="Genomic_DNA"/>
</dbReference>